<organism evidence="3 4">
    <name type="scientific">Globodera rostochiensis</name>
    <name type="common">Golden nematode worm</name>
    <name type="synonym">Heterodera rostochiensis</name>
    <dbReference type="NCBI Taxonomy" id="31243"/>
    <lineage>
        <taxon>Eukaryota</taxon>
        <taxon>Metazoa</taxon>
        <taxon>Ecdysozoa</taxon>
        <taxon>Nematoda</taxon>
        <taxon>Chromadorea</taxon>
        <taxon>Rhabditida</taxon>
        <taxon>Tylenchina</taxon>
        <taxon>Tylenchomorpha</taxon>
        <taxon>Tylenchoidea</taxon>
        <taxon>Heteroderidae</taxon>
        <taxon>Heteroderinae</taxon>
        <taxon>Globodera</taxon>
    </lineage>
</organism>
<accession>A0A914I3F4</accession>
<name>A0A914I3F4_GLORO</name>
<feature type="region of interest" description="Disordered" evidence="2">
    <location>
        <begin position="235"/>
        <end position="256"/>
    </location>
</feature>
<sequence>MNNEERQRTREALRRQLNLLVDEIDMVVAELLANQDQIANDNNNNNYNYEDAQEDIAPVLVNLDQMPQQQQQQHWENDMNGIDVAAFNDEWPILDHMQQQEQQQQWEDGFDVAATNDERPILDHLQQQQQQEQWENDLDALDAGADNGMFFNTPWSPSSPPGYQANGMFFNTPWSPSSPPGYQAILIHQEVDGLRHDLSVLLHEEEEPEQQQQQQHQQPWQLYPVETVWLTPRSHRVPRHHRQQQQQQQQQPQQNAGDNVLEFAQAFERPVPQRTPSPSNGAPFVHALMHAQPSAVAPTVVEGTLIFSDQCLLCRSDHDSSGNNGGSQVVHRGNNCLCVMICEACVTNGWWQQYVASSAQTAALAIEANLDPYTGLPNEDPESYRNWVEAHDVRPRCLRCHAQRVDFLFPVTRPRRTQRVRSERQCSICRRS</sequence>
<feature type="coiled-coil region" evidence="1">
    <location>
        <begin position="3"/>
        <end position="30"/>
    </location>
</feature>
<keyword evidence="3" id="KW-1185">Reference proteome</keyword>
<evidence type="ECO:0000313" key="4">
    <source>
        <dbReference type="WBParaSite" id="Gr19_v10_g6470.t1"/>
    </source>
</evidence>
<dbReference type="AlphaFoldDB" id="A0A914I3F4"/>
<evidence type="ECO:0000313" key="3">
    <source>
        <dbReference type="Proteomes" id="UP000887572"/>
    </source>
</evidence>
<evidence type="ECO:0000256" key="2">
    <source>
        <dbReference type="SAM" id="MobiDB-lite"/>
    </source>
</evidence>
<dbReference type="Proteomes" id="UP000887572">
    <property type="component" value="Unplaced"/>
</dbReference>
<dbReference type="WBParaSite" id="Gr19_v10_g6470.t1">
    <property type="protein sequence ID" value="Gr19_v10_g6470.t1"/>
    <property type="gene ID" value="Gr19_v10_g6470"/>
</dbReference>
<reference evidence="4" key="1">
    <citation type="submission" date="2022-11" db="UniProtKB">
        <authorList>
            <consortium name="WormBaseParasite"/>
        </authorList>
    </citation>
    <scope>IDENTIFICATION</scope>
</reference>
<feature type="compositionally biased region" description="Low complexity" evidence="2">
    <location>
        <begin position="244"/>
        <end position="254"/>
    </location>
</feature>
<evidence type="ECO:0000256" key="1">
    <source>
        <dbReference type="SAM" id="Coils"/>
    </source>
</evidence>
<proteinExistence type="predicted"/>
<protein>
    <submittedName>
        <fullName evidence="4">Uncharacterized protein</fullName>
    </submittedName>
</protein>
<keyword evidence="1" id="KW-0175">Coiled coil</keyword>